<dbReference type="RefSeq" id="WP_130189422.1">
    <property type="nucleotide sequence ID" value="NZ_CP035913.1"/>
</dbReference>
<gene>
    <name evidence="1" type="ORF">EWM63_27805</name>
</gene>
<name>A0A4P6L4F5_9BURK</name>
<dbReference type="EMBL" id="CP035913">
    <property type="protein sequence ID" value="QBE66314.1"/>
    <property type="molecule type" value="Genomic_DNA"/>
</dbReference>
<reference evidence="1 2" key="1">
    <citation type="submission" date="2019-02" db="EMBL/GenBank/DDBJ databases">
        <title>Draft Genome Sequences of Six Type Strains of the Genus Massilia.</title>
        <authorList>
            <person name="Miess H."/>
            <person name="Frediansyhah A."/>
            <person name="Gross H."/>
        </authorList>
    </citation>
    <scope>NUCLEOTIDE SEQUENCE [LARGE SCALE GENOMIC DNA]</scope>
    <source>
        <strain evidence="1 2">DSM 17473</strain>
    </source>
</reference>
<evidence type="ECO:0000313" key="1">
    <source>
        <dbReference type="EMBL" id="QBE66314.1"/>
    </source>
</evidence>
<protein>
    <submittedName>
        <fullName evidence="1">Uncharacterized protein</fullName>
    </submittedName>
</protein>
<organism evidence="1 2">
    <name type="scientific">Pseudoduganella lutea</name>
    <dbReference type="NCBI Taxonomy" id="321985"/>
    <lineage>
        <taxon>Bacteria</taxon>
        <taxon>Pseudomonadati</taxon>
        <taxon>Pseudomonadota</taxon>
        <taxon>Betaproteobacteria</taxon>
        <taxon>Burkholderiales</taxon>
        <taxon>Oxalobacteraceae</taxon>
        <taxon>Telluria group</taxon>
        <taxon>Pseudoduganella</taxon>
    </lineage>
</organism>
<sequence length="93" mass="10327">MKRMDGNLVPEGGDASYDALCAPLLVWLEELRPGRRLRARDGTPFIRINRTCICFCNLRDGSLCSARDICRCYGGVAVGELRQSKGVKHGRNT</sequence>
<dbReference type="OrthoDB" id="8756552at2"/>
<keyword evidence="2" id="KW-1185">Reference proteome</keyword>
<dbReference type="AlphaFoldDB" id="A0A4P6L4F5"/>
<proteinExistence type="predicted"/>
<dbReference type="KEGG" id="plue:EWM63_27805"/>
<dbReference type="Proteomes" id="UP000290637">
    <property type="component" value="Chromosome"/>
</dbReference>
<evidence type="ECO:0000313" key="2">
    <source>
        <dbReference type="Proteomes" id="UP000290637"/>
    </source>
</evidence>
<accession>A0A4P6L4F5</accession>